<proteinExistence type="predicted"/>
<dbReference type="GO" id="GO:0099044">
    <property type="term" value="P:vesicle tethering to endoplasmic reticulum"/>
    <property type="evidence" value="ECO:0007669"/>
    <property type="project" value="TreeGrafter"/>
</dbReference>
<organism evidence="6 7">
    <name type="scientific">Paralvinella palmiformis</name>
    <dbReference type="NCBI Taxonomy" id="53620"/>
    <lineage>
        <taxon>Eukaryota</taxon>
        <taxon>Metazoa</taxon>
        <taxon>Spiralia</taxon>
        <taxon>Lophotrochozoa</taxon>
        <taxon>Annelida</taxon>
        <taxon>Polychaeta</taxon>
        <taxon>Sedentaria</taxon>
        <taxon>Canalipalpata</taxon>
        <taxon>Terebellida</taxon>
        <taxon>Terebelliformia</taxon>
        <taxon>Alvinellidae</taxon>
        <taxon>Paralvinella</taxon>
    </lineage>
</organism>
<sequence>MESRNVQARTAGEIIYRSLSLSGDQRVRRPVPWDNQACCGIMSPVRRTFCLIVTFDLIFIFTLWVLYTQIITKDSSWDQFINEVVHYTFKHSLFDTVLCAAWRAVPLLLAYGLFRIRNPSVVAVTTFVTCVFVLSKVFLYKFDGVHGNVMCYLLLIISFIISWIEVWFLDFKVLPREEKIRQQEAHGIYVNERTPLLGQNHVTVGDECADQYYSPRESYTPTPHENDEGFVSKYPHKTLYKW</sequence>
<dbReference type="PANTHER" id="PTHR46121">
    <property type="entry name" value="STEROIDOGENIC ACUTE REGULATORY PROTEIN-LIKE"/>
    <property type="match status" value="1"/>
</dbReference>
<dbReference type="Proteomes" id="UP001208570">
    <property type="component" value="Unassembled WGS sequence"/>
</dbReference>
<dbReference type="PROSITE" id="PS51439">
    <property type="entry name" value="MENTAL"/>
    <property type="match status" value="1"/>
</dbReference>
<keyword evidence="7" id="KW-1185">Reference proteome</keyword>
<keyword evidence="2 4" id="KW-0812">Transmembrane</keyword>
<dbReference type="Pfam" id="PF10457">
    <property type="entry name" value="MENTAL"/>
    <property type="match status" value="1"/>
</dbReference>
<comment type="subcellular location">
    <subcellularLocation>
        <location evidence="1">Membrane</location>
        <topology evidence="1">Multi-pass membrane protein</topology>
    </subcellularLocation>
</comment>
<protein>
    <recommendedName>
        <fullName evidence="5">MENTAL domain-containing protein</fullName>
    </recommendedName>
</protein>
<reference evidence="6" key="1">
    <citation type="journal article" date="2023" name="Mol. Biol. Evol.">
        <title>Third-Generation Sequencing Reveals the Adaptive Role of the Epigenome in Three Deep-Sea Polychaetes.</title>
        <authorList>
            <person name="Perez M."/>
            <person name="Aroh O."/>
            <person name="Sun Y."/>
            <person name="Lan Y."/>
            <person name="Juniper S.K."/>
            <person name="Young C.R."/>
            <person name="Angers B."/>
            <person name="Qian P.Y."/>
        </authorList>
    </citation>
    <scope>NUCLEOTIDE SEQUENCE</scope>
    <source>
        <strain evidence="6">P08H-3</strain>
    </source>
</reference>
<name>A0AAD9IVH3_9ANNE</name>
<dbReference type="GO" id="GO:0140284">
    <property type="term" value="C:endoplasmic reticulum-endosome membrane contact site"/>
    <property type="evidence" value="ECO:0007669"/>
    <property type="project" value="TreeGrafter"/>
</dbReference>
<feature type="transmembrane region" description="Helical" evidence="4">
    <location>
        <begin position="92"/>
        <end position="114"/>
    </location>
</feature>
<dbReference type="GO" id="GO:0031902">
    <property type="term" value="C:late endosome membrane"/>
    <property type="evidence" value="ECO:0007669"/>
    <property type="project" value="TreeGrafter"/>
</dbReference>
<dbReference type="PANTHER" id="PTHR46121:SF4">
    <property type="entry name" value="STEROIDOGENIC ACUTE REGULATORY PROTEIN-LIKE"/>
    <property type="match status" value="1"/>
</dbReference>
<comment type="caution">
    <text evidence="6">The sequence shown here is derived from an EMBL/GenBank/DDBJ whole genome shotgun (WGS) entry which is preliminary data.</text>
</comment>
<keyword evidence="4" id="KW-1133">Transmembrane helix</keyword>
<evidence type="ECO:0000256" key="3">
    <source>
        <dbReference type="ARBA" id="ARBA00023136"/>
    </source>
</evidence>
<feature type="transmembrane region" description="Helical" evidence="4">
    <location>
        <begin position="152"/>
        <end position="171"/>
    </location>
</feature>
<dbReference type="GO" id="GO:0005765">
    <property type="term" value="C:lysosomal membrane"/>
    <property type="evidence" value="ECO:0007669"/>
    <property type="project" value="TreeGrafter"/>
</dbReference>
<dbReference type="InterPro" id="IPR051869">
    <property type="entry name" value="STARD3"/>
</dbReference>
<evidence type="ECO:0000256" key="2">
    <source>
        <dbReference type="ARBA" id="ARBA00022692"/>
    </source>
</evidence>
<keyword evidence="3 4" id="KW-0472">Membrane</keyword>
<evidence type="ECO:0000256" key="4">
    <source>
        <dbReference type="SAM" id="Phobius"/>
    </source>
</evidence>
<dbReference type="InterPro" id="IPR019498">
    <property type="entry name" value="MENTAL"/>
</dbReference>
<feature type="domain" description="MENTAL" evidence="5">
    <location>
        <begin position="42"/>
        <end position="222"/>
    </location>
</feature>
<dbReference type="GO" id="GO:0005789">
    <property type="term" value="C:endoplasmic reticulum membrane"/>
    <property type="evidence" value="ECO:0007669"/>
    <property type="project" value="TreeGrafter"/>
</dbReference>
<evidence type="ECO:0000259" key="5">
    <source>
        <dbReference type="PROSITE" id="PS51439"/>
    </source>
</evidence>
<gene>
    <name evidence="6" type="ORF">LSH36_1120g01052</name>
</gene>
<evidence type="ECO:0000313" key="6">
    <source>
        <dbReference type="EMBL" id="KAK2141332.1"/>
    </source>
</evidence>
<accession>A0AAD9IVH3</accession>
<dbReference type="EMBL" id="JAODUP010001120">
    <property type="protein sequence ID" value="KAK2141332.1"/>
    <property type="molecule type" value="Genomic_DNA"/>
</dbReference>
<feature type="transmembrane region" description="Helical" evidence="4">
    <location>
        <begin position="49"/>
        <end position="72"/>
    </location>
</feature>
<dbReference type="AlphaFoldDB" id="A0AAD9IVH3"/>
<evidence type="ECO:0000256" key="1">
    <source>
        <dbReference type="ARBA" id="ARBA00004141"/>
    </source>
</evidence>
<feature type="transmembrane region" description="Helical" evidence="4">
    <location>
        <begin position="121"/>
        <end position="140"/>
    </location>
</feature>
<evidence type="ECO:0000313" key="7">
    <source>
        <dbReference type="Proteomes" id="UP001208570"/>
    </source>
</evidence>